<sequence length="368" mass="41845">MPKNLNEYLSAKGQETHHFDPHRIKKIFPLFAKDFLQTFTPKVIHIVGTNGKGSTGRLIARNLKNYLHFTSPHLFAFNERFYCDGSIVSFRRLEEVHLEISTRAYMQEVSYFEYATFLALFLARDLDYLVLEAGLGGEFDSTNVIEDKISVFTQIGLDHQEVLGESVVQIAQTKLKSMGSVAFLGSQNHLEVYEIAHKIAQEKESNLTTLQKPHLNFLEQNFSLACEVLRFLGVEPKVFVSDLCGRMQRIAPNVIVDVGHNVDGALALKRALGNEKVVLVFNAYWQKDIEAVLEVLRPIVEKVQIIRISNNERIIQEQVLCGILENLKISYDVFDNTLLSCKQYLVFGSFSVVAEFLKRRDAGVLDEK</sequence>
<dbReference type="Gene3D" id="3.40.1190.10">
    <property type="entry name" value="Mur-like, catalytic domain"/>
    <property type="match status" value="1"/>
</dbReference>
<dbReference type="InterPro" id="IPR036565">
    <property type="entry name" value="Mur-like_cat_sf"/>
</dbReference>
<dbReference type="GO" id="GO:0005524">
    <property type="term" value="F:ATP binding"/>
    <property type="evidence" value="ECO:0007669"/>
    <property type="project" value="UniProtKB-KW"/>
</dbReference>
<dbReference type="NCBIfam" id="TIGR01499">
    <property type="entry name" value="folC"/>
    <property type="match status" value="1"/>
</dbReference>
<evidence type="ECO:0008006" key="9">
    <source>
        <dbReference type="Google" id="ProtNLM"/>
    </source>
</evidence>
<keyword evidence="3" id="KW-0479">Metal-binding</keyword>
<dbReference type="InterPro" id="IPR001645">
    <property type="entry name" value="Folylpolyglutamate_synth"/>
</dbReference>
<evidence type="ECO:0000256" key="5">
    <source>
        <dbReference type="ARBA" id="ARBA00022840"/>
    </source>
</evidence>
<evidence type="ECO:0000256" key="3">
    <source>
        <dbReference type="ARBA" id="ARBA00022723"/>
    </source>
</evidence>
<dbReference type="KEGG" id="het:BBW65_02635"/>
<name>A0A1B1U7M8_9HELI</name>
<organism evidence="7 8">
    <name type="scientific">Helicobacter enhydrae</name>
    <dbReference type="NCBI Taxonomy" id="222136"/>
    <lineage>
        <taxon>Bacteria</taxon>
        <taxon>Pseudomonadati</taxon>
        <taxon>Campylobacterota</taxon>
        <taxon>Epsilonproteobacteria</taxon>
        <taxon>Campylobacterales</taxon>
        <taxon>Helicobacteraceae</taxon>
        <taxon>Helicobacter</taxon>
    </lineage>
</organism>
<keyword evidence="8" id="KW-1185">Reference proteome</keyword>
<dbReference type="InterPro" id="IPR036615">
    <property type="entry name" value="Mur_ligase_C_dom_sf"/>
</dbReference>
<proteinExistence type="inferred from homology"/>
<dbReference type="GO" id="GO:0004326">
    <property type="term" value="F:tetrahydrofolylpolyglutamate synthase activity"/>
    <property type="evidence" value="ECO:0007669"/>
    <property type="project" value="InterPro"/>
</dbReference>
<dbReference type="PANTHER" id="PTHR11136">
    <property type="entry name" value="FOLYLPOLYGLUTAMATE SYNTHASE-RELATED"/>
    <property type="match status" value="1"/>
</dbReference>
<dbReference type="PANTHER" id="PTHR11136:SF0">
    <property type="entry name" value="DIHYDROFOLATE SYNTHETASE-RELATED"/>
    <property type="match status" value="1"/>
</dbReference>
<keyword evidence="6" id="KW-0460">Magnesium</keyword>
<dbReference type="EMBL" id="CP016503">
    <property type="protein sequence ID" value="ANV98740.1"/>
    <property type="molecule type" value="Genomic_DNA"/>
</dbReference>
<dbReference type="PROSITE" id="PS01012">
    <property type="entry name" value="FOLYLPOLYGLU_SYNT_2"/>
    <property type="match status" value="1"/>
</dbReference>
<dbReference type="SUPFAM" id="SSF53623">
    <property type="entry name" value="MurD-like peptide ligases, catalytic domain"/>
    <property type="match status" value="1"/>
</dbReference>
<dbReference type="AlphaFoldDB" id="A0A1B1U7M8"/>
<dbReference type="OrthoDB" id="9809356at2"/>
<accession>A0A1B1U7M8</accession>
<evidence type="ECO:0000313" key="7">
    <source>
        <dbReference type="EMBL" id="ANV98740.1"/>
    </source>
</evidence>
<reference evidence="8" key="1">
    <citation type="submission" date="2016-07" db="EMBL/GenBank/DDBJ databases">
        <authorList>
            <person name="Florea S."/>
            <person name="Webb J.S."/>
            <person name="Jaromczyk J."/>
            <person name="Schardl C.L."/>
        </authorList>
    </citation>
    <scope>NUCLEOTIDE SEQUENCE [LARGE SCALE GENOMIC DNA]</scope>
    <source>
        <strain evidence="8">MIT 01-6242</strain>
    </source>
</reference>
<dbReference type="Gene3D" id="3.90.190.20">
    <property type="entry name" value="Mur ligase, C-terminal domain"/>
    <property type="match status" value="1"/>
</dbReference>
<dbReference type="Proteomes" id="UP000092884">
    <property type="component" value="Chromosome"/>
</dbReference>
<keyword evidence="4" id="KW-0547">Nucleotide-binding</keyword>
<evidence type="ECO:0000256" key="6">
    <source>
        <dbReference type="ARBA" id="ARBA00022842"/>
    </source>
</evidence>
<dbReference type="InterPro" id="IPR018109">
    <property type="entry name" value="Folylpolyglutamate_synth_CS"/>
</dbReference>
<evidence type="ECO:0000313" key="8">
    <source>
        <dbReference type="Proteomes" id="UP000092884"/>
    </source>
</evidence>
<keyword evidence="5" id="KW-0067">ATP-binding</keyword>
<evidence type="ECO:0000256" key="2">
    <source>
        <dbReference type="ARBA" id="ARBA00022598"/>
    </source>
</evidence>
<protein>
    <recommendedName>
        <fullName evidence="9">Folylpolyglutamate synthetase</fullName>
    </recommendedName>
</protein>
<dbReference type="GO" id="GO:0008841">
    <property type="term" value="F:dihydrofolate synthase activity"/>
    <property type="evidence" value="ECO:0007669"/>
    <property type="project" value="TreeGrafter"/>
</dbReference>
<dbReference type="GO" id="GO:0046872">
    <property type="term" value="F:metal ion binding"/>
    <property type="evidence" value="ECO:0007669"/>
    <property type="project" value="UniProtKB-KW"/>
</dbReference>
<keyword evidence="2" id="KW-0436">Ligase</keyword>
<dbReference type="SUPFAM" id="SSF53244">
    <property type="entry name" value="MurD-like peptide ligases, peptide-binding domain"/>
    <property type="match status" value="1"/>
</dbReference>
<dbReference type="GO" id="GO:0005737">
    <property type="term" value="C:cytoplasm"/>
    <property type="evidence" value="ECO:0007669"/>
    <property type="project" value="TreeGrafter"/>
</dbReference>
<comment type="similarity">
    <text evidence="1">Belongs to the folylpolyglutamate synthase family.</text>
</comment>
<dbReference type="STRING" id="222136.BBW65_02635"/>
<gene>
    <name evidence="7" type="ORF">BBW65_02635</name>
</gene>
<evidence type="ECO:0000256" key="1">
    <source>
        <dbReference type="ARBA" id="ARBA00008276"/>
    </source>
</evidence>
<evidence type="ECO:0000256" key="4">
    <source>
        <dbReference type="ARBA" id="ARBA00022741"/>
    </source>
</evidence>